<gene>
    <name evidence="1" type="ORF">SDC9_75415</name>
</gene>
<dbReference type="EMBL" id="VSSQ01005370">
    <property type="protein sequence ID" value="MPM28878.1"/>
    <property type="molecule type" value="Genomic_DNA"/>
</dbReference>
<evidence type="ECO:0000313" key="1">
    <source>
        <dbReference type="EMBL" id="MPM28878.1"/>
    </source>
</evidence>
<dbReference type="AlphaFoldDB" id="A0A644YLK9"/>
<reference evidence="1" key="1">
    <citation type="submission" date="2019-08" db="EMBL/GenBank/DDBJ databases">
        <authorList>
            <person name="Kucharzyk K."/>
            <person name="Murdoch R.W."/>
            <person name="Higgins S."/>
            <person name="Loffler F."/>
        </authorList>
    </citation>
    <scope>NUCLEOTIDE SEQUENCE</scope>
</reference>
<name>A0A644YLK9_9ZZZZ</name>
<protein>
    <submittedName>
        <fullName evidence="1">Uncharacterized protein</fullName>
    </submittedName>
</protein>
<comment type="caution">
    <text evidence="1">The sequence shown here is derived from an EMBL/GenBank/DDBJ whole genome shotgun (WGS) entry which is preliminary data.</text>
</comment>
<accession>A0A644YLK9</accession>
<sequence length="120" mass="13052">MGHDEPGGKKQGVPERRGGLLLISELLVDESEEIEGKGVRPVPADDPPELFEGVLPEPPVREASGFFEAVVRGIFRRGFSRAVRFFSAGISCEQGILFFRCRSPAGEKILEGQNGLLPFA</sequence>
<organism evidence="1">
    <name type="scientific">bioreactor metagenome</name>
    <dbReference type="NCBI Taxonomy" id="1076179"/>
    <lineage>
        <taxon>unclassified sequences</taxon>
        <taxon>metagenomes</taxon>
        <taxon>ecological metagenomes</taxon>
    </lineage>
</organism>
<proteinExistence type="predicted"/>